<dbReference type="KEGG" id="blen:NCTC4824_02067"/>
<dbReference type="EMBL" id="LS483476">
    <property type="protein sequence ID" value="SQI57170.1"/>
    <property type="molecule type" value="Genomic_DNA"/>
</dbReference>
<accession>A0A2X4WHZ0</accession>
<dbReference type="RefSeq" id="WP_066138089.1">
    <property type="nucleotide sequence ID" value="NZ_CBCSGM010000001.1"/>
</dbReference>
<dbReference type="InterPro" id="IPR028973">
    <property type="entry name" value="PhnB-like"/>
</dbReference>
<sequence length="142" mass="15998">MAINVYLNFNGNCREAVAFYANVFGTERPKITTFGELTPDPEFTLPEEAKNLVMHTRLRLNGSNVMFSDTFPGMPFVVGNNISLAFVSENLDEVKSAFNQLKEGGKVGMELQETFWSKCYGQLTDKFGIEWQLNFGSDEEAF</sequence>
<dbReference type="STRING" id="1348624.GCA_001591545_01129"/>
<evidence type="ECO:0000313" key="3">
    <source>
        <dbReference type="Proteomes" id="UP000249134"/>
    </source>
</evidence>
<dbReference type="PANTHER" id="PTHR33990:SF1">
    <property type="entry name" value="PROTEIN YJDN"/>
    <property type="match status" value="1"/>
</dbReference>
<dbReference type="Gene3D" id="3.10.180.10">
    <property type="entry name" value="2,3-Dihydroxybiphenyl 1,2-Dioxygenase, domain 1"/>
    <property type="match status" value="1"/>
</dbReference>
<dbReference type="InterPro" id="IPR029068">
    <property type="entry name" value="Glyas_Bleomycin-R_OHBP_Dase"/>
</dbReference>
<gene>
    <name evidence="2" type="ORF">NCTC4824_02067</name>
</gene>
<dbReference type="SUPFAM" id="SSF54593">
    <property type="entry name" value="Glyoxalase/Bleomycin resistance protein/Dihydroxybiphenyl dioxygenase"/>
    <property type="match status" value="1"/>
</dbReference>
<name>A0A2X4WHZ0_LEDLE</name>
<organism evidence="2 3">
    <name type="scientific">Lederbergia lenta</name>
    <name type="common">Bacillus lentus</name>
    <dbReference type="NCBI Taxonomy" id="1467"/>
    <lineage>
        <taxon>Bacteria</taxon>
        <taxon>Bacillati</taxon>
        <taxon>Bacillota</taxon>
        <taxon>Bacilli</taxon>
        <taxon>Bacillales</taxon>
        <taxon>Bacillaceae</taxon>
        <taxon>Lederbergia</taxon>
    </lineage>
</organism>
<dbReference type="CDD" id="cd06588">
    <property type="entry name" value="PhnB_like"/>
    <property type="match status" value="1"/>
</dbReference>
<dbReference type="Pfam" id="PF06983">
    <property type="entry name" value="3-dmu-9_3-mt"/>
    <property type="match status" value="1"/>
</dbReference>
<evidence type="ECO:0000259" key="1">
    <source>
        <dbReference type="Pfam" id="PF06983"/>
    </source>
</evidence>
<dbReference type="AlphaFoldDB" id="A0A2X4WHZ0"/>
<protein>
    <submittedName>
        <fullName evidence="2">Glyoxalase/bleomycin resistance protein</fullName>
    </submittedName>
</protein>
<proteinExistence type="predicted"/>
<keyword evidence="3" id="KW-1185">Reference proteome</keyword>
<dbReference type="Proteomes" id="UP000249134">
    <property type="component" value="Chromosome 1"/>
</dbReference>
<dbReference type="PANTHER" id="PTHR33990">
    <property type="entry name" value="PROTEIN YJDN-RELATED"/>
    <property type="match status" value="1"/>
</dbReference>
<feature type="domain" description="PhnB-like" evidence="1">
    <location>
        <begin position="3"/>
        <end position="133"/>
    </location>
</feature>
<reference evidence="2 3" key="1">
    <citation type="submission" date="2018-06" db="EMBL/GenBank/DDBJ databases">
        <authorList>
            <consortium name="Pathogen Informatics"/>
            <person name="Doyle S."/>
        </authorList>
    </citation>
    <scope>NUCLEOTIDE SEQUENCE [LARGE SCALE GENOMIC DNA]</scope>
    <source>
        <strain evidence="2 3">NCTC4824</strain>
    </source>
</reference>
<evidence type="ECO:0000313" key="2">
    <source>
        <dbReference type="EMBL" id="SQI57170.1"/>
    </source>
</evidence>